<dbReference type="InterPro" id="IPR001763">
    <property type="entry name" value="Rhodanese-like_dom"/>
</dbReference>
<dbReference type="PROSITE" id="PS50206">
    <property type="entry name" value="RHODANESE_3"/>
    <property type="match status" value="2"/>
</dbReference>
<dbReference type="Pfam" id="PF00581">
    <property type="entry name" value="Rhodanese"/>
    <property type="match status" value="2"/>
</dbReference>
<dbReference type="CDD" id="cd01449">
    <property type="entry name" value="TST_Repeat_2"/>
    <property type="match status" value="1"/>
</dbReference>
<keyword evidence="2" id="KW-0677">Repeat</keyword>
<proteinExistence type="predicted"/>
<dbReference type="Proteomes" id="UP001597285">
    <property type="component" value="Unassembled WGS sequence"/>
</dbReference>
<dbReference type="EMBL" id="JBHUFF010000008">
    <property type="protein sequence ID" value="MFD1799015.1"/>
    <property type="molecule type" value="Genomic_DNA"/>
</dbReference>
<dbReference type="GO" id="GO:0016740">
    <property type="term" value="F:transferase activity"/>
    <property type="evidence" value="ECO:0007669"/>
    <property type="project" value="UniProtKB-KW"/>
</dbReference>
<dbReference type="RefSeq" id="WP_058919400.1">
    <property type="nucleotide sequence ID" value="NZ_JBHSQC010000015.1"/>
</dbReference>
<protein>
    <submittedName>
        <fullName evidence="4">Sulfurtransferase</fullName>
        <ecNumber evidence="4">2.8.1.-</ecNumber>
    </submittedName>
</protein>
<dbReference type="SUPFAM" id="SSF52821">
    <property type="entry name" value="Rhodanese/Cell cycle control phosphatase"/>
    <property type="match status" value="2"/>
</dbReference>
<organism evidence="4 5">
    <name type="scientific">Carnobacterium antarcticum</name>
    <dbReference type="NCBI Taxonomy" id="2126436"/>
    <lineage>
        <taxon>Bacteria</taxon>
        <taxon>Bacillati</taxon>
        <taxon>Bacillota</taxon>
        <taxon>Bacilli</taxon>
        <taxon>Lactobacillales</taxon>
        <taxon>Carnobacteriaceae</taxon>
        <taxon>Carnobacterium</taxon>
    </lineage>
</organism>
<dbReference type="EC" id="2.8.1.-" evidence="4"/>
<evidence type="ECO:0000256" key="1">
    <source>
        <dbReference type="ARBA" id="ARBA00022679"/>
    </source>
</evidence>
<dbReference type="SMART" id="SM00450">
    <property type="entry name" value="RHOD"/>
    <property type="match status" value="2"/>
</dbReference>
<accession>A0ABW4NLY3</accession>
<dbReference type="PANTHER" id="PTHR11364:SF27">
    <property type="entry name" value="SULFURTRANSFERASE"/>
    <property type="match status" value="1"/>
</dbReference>
<dbReference type="CDD" id="cd01448">
    <property type="entry name" value="TST_Repeat_1"/>
    <property type="match status" value="1"/>
</dbReference>
<dbReference type="PANTHER" id="PTHR11364">
    <property type="entry name" value="THIOSULFATE SULFERTANSFERASE"/>
    <property type="match status" value="1"/>
</dbReference>
<evidence type="ECO:0000313" key="5">
    <source>
        <dbReference type="Proteomes" id="UP001597285"/>
    </source>
</evidence>
<feature type="domain" description="Rhodanese" evidence="3">
    <location>
        <begin position="15"/>
        <end position="134"/>
    </location>
</feature>
<sequence>MKNFVTQSWLLENRLNDDLIILDARAELNDAKAGFNQYKEGHISRAHFVSMENTMTGEIGPHGGRHPLPDMKIFIDEMKNLGINDSSTIIVYDDGNLAMAGRLWWLLKYAGKDNVFLLEGGIKHWIDNGLETTTAITKPRISTSLNLNLNSAMIAEISEVKTAAASTSTAIVDSRAHERYSGQIEPLDKLPGHIPNALNYPWMDLVNEGTIIDIENINEKFKSLDKYEEIIVHCGSGITGTVNVLFMEEAGLKPKLYPGGYSDWVSYDDNEVVKD</sequence>
<name>A0ABW4NLY3_9LACT</name>
<keyword evidence="5" id="KW-1185">Reference proteome</keyword>
<reference evidence="5" key="1">
    <citation type="journal article" date="2019" name="Int. J. Syst. Evol. Microbiol.">
        <title>The Global Catalogue of Microorganisms (GCM) 10K type strain sequencing project: providing services to taxonomists for standard genome sequencing and annotation.</title>
        <authorList>
            <consortium name="The Broad Institute Genomics Platform"/>
            <consortium name="The Broad Institute Genome Sequencing Center for Infectious Disease"/>
            <person name="Wu L."/>
            <person name="Ma J."/>
        </authorList>
    </citation>
    <scope>NUCLEOTIDE SEQUENCE [LARGE SCALE GENOMIC DNA]</scope>
    <source>
        <strain evidence="5">KCTC 42143</strain>
    </source>
</reference>
<feature type="domain" description="Rhodanese" evidence="3">
    <location>
        <begin position="165"/>
        <end position="273"/>
    </location>
</feature>
<evidence type="ECO:0000313" key="4">
    <source>
        <dbReference type="EMBL" id="MFD1799015.1"/>
    </source>
</evidence>
<evidence type="ECO:0000256" key="2">
    <source>
        <dbReference type="ARBA" id="ARBA00022737"/>
    </source>
</evidence>
<keyword evidence="1 4" id="KW-0808">Transferase</keyword>
<comment type="caution">
    <text evidence="4">The sequence shown here is derived from an EMBL/GenBank/DDBJ whole genome shotgun (WGS) entry which is preliminary data.</text>
</comment>
<dbReference type="InterPro" id="IPR036873">
    <property type="entry name" value="Rhodanese-like_dom_sf"/>
</dbReference>
<dbReference type="Gene3D" id="3.40.250.10">
    <property type="entry name" value="Rhodanese-like domain"/>
    <property type="match status" value="2"/>
</dbReference>
<dbReference type="InterPro" id="IPR045078">
    <property type="entry name" value="TST/MPST-like"/>
</dbReference>
<gene>
    <name evidence="4" type="ORF">ACFSBK_03950</name>
</gene>
<evidence type="ECO:0000259" key="3">
    <source>
        <dbReference type="PROSITE" id="PS50206"/>
    </source>
</evidence>